<comment type="similarity">
    <text evidence="2">Belongs to the transpeptidase family.</text>
</comment>
<dbReference type="InterPro" id="IPR036138">
    <property type="entry name" value="PBP_dimer_sf"/>
</dbReference>
<dbReference type="PANTHER" id="PTHR30627:SF1">
    <property type="entry name" value="PEPTIDOGLYCAN D,D-TRANSPEPTIDASE FTSI"/>
    <property type="match status" value="1"/>
</dbReference>
<dbReference type="Pfam" id="PF00905">
    <property type="entry name" value="Transpeptidase"/>
    <property type="match status" value="1"/>
</dbReference>
<organism evidence="5 6">
    <name type="scientific">Sarcina ventriculi</name>
    <name type="common">Clostridium ventriculi</name>
    <dbReference type="NCBI Taxonomy" id="1267"/>
    <lineage>
        <taxon>Bacteria</taxon>
        <taxon>Bacillati</taxon>
        <taxon>Bacillota</taxon>
        <taxon>Clostridia</taxon>
        <taxon>Eubacteriales</taxon>
        <taxon>Clostridiaceae</taxon>
        <taxon>Sarcina</taxon>
    </lineage>
</organism>
<keyword evidence="6" id="KW-1185">Reference proteome</keyword>
<dbReference type="SUPFAM" id="SSF54184">
    <property type="entry name" value="Penicillin-binding protein 2x (pbp-2x), c-terminal domain"/>
    <property type="match status" value="2"/>
</dbReference>
<comment type="caution">
    <text evidence="5">The sequence shown here is derived from an EMBL/GenBank/DDBJ whole genome shotgun (WGS) entry which is preliminary data.</text>
</comment>
<evidence type="ECO:0000313" key="6">
    <source>
        <dbReference type="Proteomes" id="UP000095488"/>
    </source>
</evidence>
<dbReference type="InterPro" id="IPR012338">
    <property type="entry name" value="Beta-lactam/transpept-like"/>
</dbReference>
<sequence>MRGNYTDSAKMKKRMYIVLCFVSVVLLVLTIRLSYIMIFKSDEYSELAVEQWTSEVKISAKRGKILDRNGEELAISANVYRVDFDLNAIRDYNKENGTTNEQLAEKIANALNVEYDTVLKKLEYRLPSGKAAGAAIMSRRIEKEYADNVKALDITGVIVSPDTKRYYPKGAFLSHALGTTNSDGVGLNGIELQYDSILSGTPGVRITEIEDSNLETTSIISKFTAPVDGKDVVLTIDSTIQYFAEKIAEIALKEHNADAVTILVMNPNNGEVLAMANMPDFDPNKPYEGAESFTGETVAEKVQKMWRNRSVSDSFEPGSIFKIVTASAALEEGLAGGDETYECSGGTHILGKYVRCWKHGGHGTQSFDEILQNSCNVAFMQLGEKLGAETLNKYIKLFGLGSKSGVDLPGETPGIVKKTEKITELDLATIAFGQTNTVNCIQFLSAVNTVANGGNLIQPHLVKEISHIDSTGNTVTDETFEPNITSGFLSEETINRMRSALEKTVHYGSPKATYMEGYGIAGKTGTAQKVNSETGGYGAGYIASFVGFAPYNDPQISVLISVDNPKNGEYYGGRVAAPLANMLFTELFNYIDLTKFNLDESLKIEKAVVPEVRGLDYSEARKMLMDNGFEVELGENDGEDAGSVVTDMLPKPGYSISSGSKITLYTGSGTTYNKDIIVPDFTGYSKEEAQEILQSLGIKGEFQGEGTVIVGQNVEFGEIVKDGDTINFTLGKL</sequence>
<evidence type="ECO:0000256" key="2">
    <source>
        <dbReference type="ARBA" id="ARBA00007171"/>
    </source>
</evidence>
<dbReference type="Gene3D" id="3.40.710.10">
    <property type="entry name" value="DD-peptidase/beta-lactamase superfamily"/>
    <property type="match status" value="1"/>
</dbReference>
<dbReference type="Gene3D" id="3.30.10.20">
    <property type="match status" value="2"/>
</dbReference>
<proteinExistence type="inferred from homology"/>
<dbReference type="InterPro" id="IPR050515">
    <property type="entry name" value="Beta-lactam/transpept"/>
</dbReference>
<feature type="domain" description="PASTA" evidence="4">
    <location>
        <begin position="673"/>
        <end position="732"/>
    </location>
</feature>
<evidence type="ECO:0000259" key="4">
    <source>
        <dbReference type="PROSITE" id="PS51178"/>
    </source>
</evidence>
<protein>
    <submittedName>
        <fullName evidence="5">Penicillin-binding protein 2</fullName>
    </submittedName>
</protein>
<dbReference type="SUPFAM" id="SSF56601">
    <property type="entry name" value="beta-lactamase/transpeptidase-like"/>
    <property type="match status" value="1"/>
</dbReference>
<evidence type="ECO:0000313" key="5">
    <source>
        <dbReference type="EMBL" id="CUN52220.1"/>
    </source>
</evidence>
<comment type="subcellular location">
    <subcellularLocation>
        <location evidence="1">Membrane</location>
    </subcellularLocation>
</comment>
<dbReference type="Pfam" id="PF03793">
    <property type="entry name" value="PASTA"/>
    <property type="match status" value="2"/>
</dbReference>
<dbReference type="InterPro" id="IPR011927">
    <property type="entry name" value="SpoVD_pbp"/>
</dbReference>
<dbReference type="Gene3D" id="3.90.1310.10">
    <property type="entry name" value="Penicillin-binding protein 2a (Domain 2)"/>
    <property type="match status" value="1"/>
</dbReference>
<keyword evidence="3" id="KW-0472">Membrane</keyword>
<dbReference type="EMBL" id="CYZR01000001">
    <property type="protein sequence ID" value="CUN52220.1"/>
    <property type="molecule type" value="Genomic_DNA"/>
</dbReference>
<dbReference type="RefSeq" id="WP_055257302.1">
    <property type="nucleotide sequence ID" value="NZ_CABIXL010000001.1"/>
</dbReference>
<dbReference type="InterPro" id="IPR005311">
    <property type="entry name" value="PBP_dimer"/>
</dbReference>
<dbReference type="PANTHER" id="PTHR30627">
    <property type="entry name" value="PEPTIDOGLYCAN D,D-TRANSPEPTIDASE"/>
    <property type="match status" value="1"/>
</dbReference>
<dbReference type="SUPFAM" id="SSF56519">
    <property type="entry name" value="Penicillin binding protein dimerisation domain"/>
    <property type="match status" value="1"/>
</dbReference>
<dbReference type="SMART" id="SM00740">
    <property type="entry name" value="PASTA"/>
    <property type="match status" value="2"/>
</dbReference>
<gene>
    <name evidence="5" type="primary">penA_1</name>
    <name evidence="5" type="ORF">ERS852473_00418</name>
</gene>
<dbReference type="CDD" id="cd06575">
    <property type="entry name" value="PASTA_Pbp2x-like_2"/>
    <property type="match status" value="1"/>
</dbReference>
<dbReference type="Proteomes" id="UP000095488">
    <property type="component" value="Unassembled WGS sequence"/>
</dbReference>
<dbReference type="CDD" id="cd06576">
    <property type="entry name" value="PASTA_Pbp2x-like_1"/>
    <property type="match status" value="1"/>
</dbReference>
<reference evidence="5 6" key="1">
    <citation type="submission" date="2015-09" db="EMBL/GenBank/DDBJ databases">
        <authorList>
            <consortium name="Pathogen Informatics"/>
        </authorList>
    </citation>
    <scope>NUCLEOTIDE SEQUENCE [LARGE SCALE GENOMIC DNA]</scope>
    <source>
        <strain evidence="5 6">2789STDY5834858</strain>
    </source>
</reference>
<evidence type="ECO:0000256" key="3">
    <source>
        <dbReference type="ARBA" id="ARBA00023136"/>
    </source>
</evidence>
<dbReference type="NCBIfam" id="TIGR02214">
    <property type="entry name" value="spoVD_pbp"/>
    <property type="match status" value="1"/>
</dbReference>
<feature type="domain" description="PASTA" evidence="4">
    <location>
        <begin position="603"/>
        <end position="668"/>
    </location>
</feature>
<dbReference type="InterPro" id="IPR005543">
    <property type="entry name" value="PASTA_dom"/>
</dbReference>
<dbReference type="Pfam" id="PF03717">
    <property type="entry name" value="PBP_dimer"/>
    <property type="match status" value="1"/>
</dbReference>
<dbReference type="InterPro" id="IPR001460">
    <property type="entry name" value="PCN-bd_Tpept"/>
</dbReference>
<name>A0ABM9UNK2_SARVE</name>
<evidence type="ECO:0000256" key="1">
    <source>
        <dbReference type="ARBA" id="ARBA00004370"/>
    </source>
</evidence>
<accession>A0ABM9UNK2</accession>
<dbReference type="PROSITE" id="PS51178">
    <property type="entry name" value="PASTA"/>
    <property type="match status" value="2"/>
</dbReference>